<feature type="transmembrane region" description="Helical" evidence="1">
    <location>
        <begin position="275"/>
        <end position="301"/>
    </location>
</feature>
<keyword evidence="1" id="KW-0812">Transmembrane</keyword>
<sequence>MTRQSGNTTIGCPTILEQQTETINVTFIQTDVVTDYVTQTFETTIVETVSHTVPTTLLSTQQLTVTTTQQLVTTHATTITPSYTVTTVIQPTTVILDGTTIVSTITNIDTTTILSTHHITVTTTELLGTQVVEFITITPSQVVSTVLQPTTVTLAALTVLVTITETPSPIVCPIPTTLTYSVPCTIKNISSVDATICVEQSSVMQSSFGALGFLDPEGVLRTNICHDVIVVTPDESATERAVSSIVNALTVEKSNISAVSNKKISAPDYRPSSTAIGYIGIILFSLPFVFLLAMDGVTLLARVQRFGLIPRQK</sequence>
<gene>
    <name evidence="2" type="ORF">LOTGIDRAFT_170479</name>
</gene>
<dbReference type="AlphaFoldDB" id="V3YVF1"/>
<evidence type="ECO:0000313" key="2">
    <source>
        <dbReference type="EMBL" id="ESO81938.1"/>
    </source>
</evidence>
<accession>V3YVF1</accession>
<dbReference type="GeneID" id="20241418"/>
<dbReference type="STRING" id="225164.V3YVF1"/>
<dbReference type="HOGENOM" id="CLU_889319_0_0_1"/>
<dbReference type="CTD" id="20241418"/>
<keyword evidence="1" id="KW-0472">Membrane</keyword>
<evidence type="ECO:0000256" key="1">
    <source>
        <dbReference type="SAM" id="Phobius"/>
    </source>
</evidence>
<name>V3YVF1_LOTGI</name>
<proteinExistence type="predicted"/>
<organism evidence="2 3">
    <name type="scientific">Lottia gigantea</name>
    <name type="common">Giant owl limpet</name>
    <dbReference type="NCBI Taxonomy" id="225164"/>
    <lineage>
        <taxon>Eukaryota</taxon>
        <taxon>Metazoa</taxon>
        <taxon>Spiralia</taxon>
        <taxon>Lophotrochozoa</taxon>
        <taxon>Mollusca</taxon>
        <taxon>Gastropoda</taxon>
        <taxon>Patellogastropoda</taxon>
        <taxon>Lottioidea</taxon>
        <taxon>Lottiidae</taxon>
        <taxon>Lottia</taxon>
    </lineage>
</organism>
<keyword evidence="3" id="KW-1185">Reference proteome</keyword>
<protein>
    <submittedName>
        <fullName evidence="2">Uncharacterized protein</fullName>
    </submittedName>
</protein>
<dbReference type="RefSeq" id="XP_009067381.1">
    <property type="nucleotide sequence ID" value="XM_009069133.1"/>
</dbReference>
<reference evidence="2 3" key="1">
    <citation type="journal article" date="2013" name="Nature">
        <title>Insights into bilaterian evolution from three spiralian genomes.</title>
        <authorList>
            <person name="Simakov O."/>
            <person name="Marletaz F."/>
            <person name="Cho S.J."/>
            <person name="Edsinger-Gonzales E."/>
            <person name="Havlak P."/>
            <person name="Hellsten U."/>
            <person name="Kuo D.H."/>
            <person name="Larsson T."/>
            <person name="Lv J."/>
            <person name="Arendt D."/>
            <person name="Savage R."/>
            <person name="Osoegawa K."/>
            <person name="de Jong P."/>
            <person name="Grimwood J."/>
            <person name="Chapman J.A."/>
            <person name="Shapiro H."/>
            <person name="Aerts A."/>
            <person name="Otillar R.P."/>
            <person name="Terry A.Y."/>
            <person name="Boore J.L."/>
            <person name="Grigoriev I.V."/>
            <person name="Lindberg D.R."/>
            <person name="Seaver E.C."/>
            <person name="Weisblat D.A."/>
            <person name="Putnam N.H."/>
            <person name="Rokhsar D.S."/>
        </authorList>
    </citation>
    <scope>NUCLEOTIDE SEQUENCE [LARGE SCALE GENOMIC DNA]</scope>
</reference>
<evidence type="ECO:0000313" key="3">
    <source>
        <dbReference type="Proteomes" id="UP000030746"/>
    </source>
</evidence>
<dbReference type="KEGG" id="lgi:LOTGIDRAFT_170479"/>
<dbReference type="Proteomes" id="UP000030746">
    <property type="component" value="Unassembled WGS sequence"/>
</dbReference>
<dbReference type="OMA" id="RFRICEY"/>
<keyword evidence="1" id="KW-1133">Transmembrane helix</keyword>
<dbReference type="EMBL" id="KB204089">
    <property type="protein sequence ID" value="ESO81938.1"/>
    <property type="molecule type" value="Genomic_DNA"/>
</dbReference>